<reference evidence="4" key="1">
    <citation type="submission" date="2009-08" db="EMBL/GenBank/DDBJ databases">
        <title>The complete genome of Chitinophaga pinensis DSM 2588.</title>
        <authorList>
            <consortium name="US DOE Joint Genome Institute (JGI-PGF)"/>
            <person name="Lucas S."/>
            <person name="Copeland A."/>
            <person name="Lapidus A."/>
            <person name="Glavina del Rio T."/>
            <person name="Dalin E."/>
            <person name="Tice H."/>
            <person name="Bruce D."/>
            <person name="Goodwin L."/>
            <person name="Pitluck S."/>
            <person name="Kyrpides N."/>
            <person name="Mavromatis K."/>
            <person name="Ivanova N."/>
            <person name="Mikhailova N."/>
            <person name="Sims D."/>
            <person name="Meinche L."/>
            <person name="Brettin T."/>
            <person name="Detter J.C."/>
            <person name="Han C."/>
            <person name="Larimer F."/>
            <person name="Land M."/>
            <person name="Hauser L."/>
            <person name="Markowitz V."/>
            <person name="Cheng J.-F."/>
            <person name="Hugenholtz P."/>
            <person name="Woyke T."/>
            <person name="Wu D."/>
            <person name="Spring S."/>
            <person name="Klenk H.-P."/>
            <person name="Eisen J.A."/>
        </authorList>
    </citation>
    <scope>NUCLEOTIDE SEQUENCE [LARGE SCALE GENOMIC DNA]</scope>
    <source>
        <strain evidence="4">ATCC 43595 / DSM 2588 / LMG 13176 / NBRC 15968 / NCIMB 11800 / UQM 2034</strain>
    </source>
</reference>
<accession>A0A979G6H1</accession>
<sequence>MILTSILAVIASPYLLAQNKPAATRVPVAKPVPLPPAYSLTTINSIRSWTPSRPFTDPAQVISPSRTVAEVSLETRYFDGLGRLLQTVDKQASSMGKDLIMPYVYDAFGREQFDYLPYTQKAGAQNGQFKQTPFSEQQAFYRDIGLSPGTGADSIYYSQTLYEPSPLNREIQTWSPGNTWAKEGGNHPVKQQYLINTINDSVRCWRLSPGTTMPVSNSIYNGGCLYKEVTVNEAGVQTITYRDLEELIILTKTQLSANPGSSHMGWLCTYYIYDNIGNLRFVIPPKATDILRGNWTLSTTIASELCFIYRYDNRSRMIVRKMPGADSVEMVYDKRDRLVASRDGIMRIMGQWHVCWYDQLNRELKTGLVNLGDNRTTLQRRIDLISPGKQDTFAFVNAGQIRLLTYTYYDTYNFPDRQAYTIADLSKLPAGANLYAEVLPDLASSKTKGLATGKRVRVEATDQFITSSVYYDHKGRIIQTIANNMAGGKDVASSRYDFRGKILSTYLRHTNPRSVLTPQTTVLTMFDYDARGRLDSIKKRINDDLANERTIAVNTYDELGRLRTKRLDVTGVNTQLETLQYEYNIRGWLKSINGQFVNTPNSTTNWFGQEYCYDDGFDSISYTGNIAGIKWKSGADGIARAYGMGYDKIDRLTYASFTQQISSSLWTNEKVDFSVSGLTYDVAGNILSMNQKGLNGLTIRTIDSLKYDYFANSNRLSFVTDKANDPTSILGDFHEQDNREVQDYWYDSNGNVAKDRNKSVDTVLYNYQQLPAILLAKNRKAAIYNLYAAGQRDLLAKMVSDTSVVPHQFRVTNYINGFQYEQDTLRFITQEEGRIRPIYQSGKPVRYTIDYFIRDNLGNVRMVLGTRRDTTIYRATMETAVAAKENAIFSNIEQTRSSKPVGYPEDKTTAANAYVARLNAVNGQKIGPALVLRVMAGDSIQIGVRAFLKDQGASRNSVNADGMAAALLHALSGNAENNTKYNLQEDIPFSAGISSDIYTQLKEKDPAENLPDNPKVYLCFAAFDEQFSLVGQNAGAKQVQRTTDVLQTLVSPSMRIQKSGYIYIYTSNESARDVYFDNLTVTRISSSLLEETHYYPFGLIMAGISSSAIKENAYPVNKKLYNGIEFNTDLDLNEYDAFYRTLDPQTGRWKQIDPKIENMEAWSPYASNFNNPMRYSDLLGDEPIPIKGVFKTLGALANIMANTLFRVTAENRKENMAVVRNAVNKGVENFKGRIATGTTTPQLIYKELRENPLAAITGLGGLELKGAAFAVEEFVATSKAGGTGGKVAVEGEMGVKMSGKLDGAGRAAEYGGGWESASLKEAIEKFAPGAEGVASETGGKTLFVNKETGVQIVYDKGGNYFRIQDTKIKGQRVYLDWNGTLPNNKIVNGKQMGRSKGEYNQATHFRNVD</sequence>
<dbReference type="PANTHER" id="PTHR32305:SF15">
    <property type="entry name" value="PROTEIN RHSA-RELATED"/>
    <property type="match status" value="1"/>
</dbReference>
<dbReference type="InterPro" id="IPR050708">
    <property type="entry name" value="T6SS_VgrG/RHS"/>
</dbReference>
<feature type="domain" description="DUF6443" evidence="2">
    <location>
        <begin position="60"/>
        <end position="193"/>
    </location>
</feature>
<dbReference type="EMBL" id="CP001699">
    <property type="protein sequence ID" value="ACU61601.1"/>
    <property type="molecule type" value="Genomic_DNA"/>
</dbReference>
<dbReference type="PANTHER" id="PTHR32305">
    <property type="match status" value="1"/>
</dbReference>
<proteinExistence type="predicted"/>
<dbReference type="Proteomes" id="UP000002215">
    <property type="component" value="Chromosome"/>
</dbReference>
<keyword evidence="1" id="KW-0732">Signal</keyword>
<name>A0A979G6H1_CHIPD</name>
<feature type="chain" id="PRO_5037610605" description="DUF6443 domain-containing protein" evidence="1">
    <location>
        <begin position="18"/>
        <end position="1409"/>
    </location>
</feature>
<dbReference type="Gene3D" id="2.180.10.10">
    <property type="entry name" value="RHS repeat-associated core"/>
    <property type="match status" value="2"/>
</dbReference>
<protein>
    <recommendedName>
        <fullName evidence="2">DUF6443 domain-containing protein</fullName>
    </recommendedName>
</protein>
<evidence type="ECO:0000313" key="3">
    <source>
        <dbReference type="EMBL" id="ACU61601.1"/>
    </source>
</evidence>
<gene>
    <name evidence="3" type="ordered locus">Cpin_4142</name>
</gene>
<evidence type="ECO:0000313" key="4">
    <source>
        <dbReference type="Proteomes" id="UP000002215"/>
    </source>
</evidence>
<feature type="signal peptide" evidence="1">
    <location>
        <begin position="1"/>
        <end position="17"/>
    </location>
</feature>
<reference evidence="3 4" key="2">
    <citation type="journal article" date="2010" name="Stand. Genomic Sci.">
        <title>Complete genome sequence of Chitinophaga pinensis type strain (UQM 2034).</title>
        <authorList>
            <person name="Glavina Del Rio T."/>
            <person name="Abt B."/>
            <person name="Spring S."/>
            <person name="Lapidus A."/>
            <person name="Nolan M."/>
            <person name="Tice H."/>
            <person name="Copeland A."/>
            <person name="Cheng J.F."/>
            <person name="Chen F."/>
            <person name="Bruce D."/>
            <person name="Goodwin L."/>
            <person name="Pitluck S."/>
            <person name="Ivanova N."/>
            <person name="Mavromatis K."/>
            <person name="Mikhailova N."/>
            <person name="Pati A."/>
            <person name="Chen A."/>
            <person name="Palaniappan K."/>
            <person name="Land M."/>
            <person name="Hauser L."/>
            <person name="Chang Y.J."/>
            <person name="Jeffries C.D."/>
            <person name="Chain P."/>
            <person name="Saunders E."/>
            <person name="Detter J.C."/>
            <person name="Brettin T."/>
            <person name="Rohde M."/>
            <person name="Goker M."/>
            <person name="Bristow J."/>
            <person name="Eisen J.A."/>
            <person name="Markowitz V."/>
            <person name="Hugenholtz P."/>
            <person name="Kyrpides N.C."/>
            <person name="Klenk H.P."/>
            <person name="Lucas S."/>
        </authorList>
    </citation>
    <scope>NUCLEOTIDE SEQUENCE [LARGE SCALE GENOMIC DNA]</scope>
    <source>
        <strain evidence="4">ATCC 43595 / DSM 2588 / LMG 13176 / NBRC 15968 / NCIMB 11800 / UQM 2034</strain>
    </source>
</reference>
<dbReference type="KEGG" id="cpi:Cpin_4142"/>
<dbReference type="Pfam" id="PF20041">
    <property type="entry name" value="DUF6443"/>
    <property type="match status" value="1"/>
</dbReference>
<organism evidence="3 4">
    <name type="scientific">Chitinophaga pinensis (strain ATCC 43595 / DSM 2588 / LMG 13176 / NBRC 15968 / NCIMB 11800 / UQM 2034)</name>
    <dbReference type="NCBI Taxonomy" id="485918"/>
    <lineage>
        <taxon>Bacteria</taxon>
        <taxon>Pseudomonadati</taxon>
        <taxon>Bacteroidota</taxon>
        <taxon>Chitinophagia</taxon>
        <taxon>Chitinophagales</taxon>
        <taxon>Chitinophagaceae</taxon>
        <taxon>Chitinophaga</taxon>
    </lineage>
</organism>
<evidence type="ECO:0000259" key="2">
    <source>
        <dbReference type="Pfam" id="PF20041"/>
    </source>
</evidence>
<dbReference type="InterPro" id="IPR045619">
    <property type="entry name" value="DUF6443"/>
</dbReference>
<evidence type="ECO:0000256" key="1">
    <source>
        <dbReference type="SAM" id="SignalP"/>
    </source>
</evidence>